<evidence type="ECO:0000256" key="9">
    <source>
        <dbReference type="ARBA" id="ARBA00023242"/>
    </source>
</evidence>
<dbReference type="PANTHER" id="PTHR10709:SF10">
    <property type="entry name" value="ACTIN-RELATED PROTEIN 2_3 COMPLEX SUBUNIT 1B"/>
    <property type="match status" value="1"/>
</dbReference>
<evidence type="ECO:0000256" key="10">
    <source>
        <dbReference type="ARBA" id="ARBA00045382"/>
    </source>
</evidence>
<evidence type="ECO:0000256" key="2">
    <source>
        <dbReference type="ARBA" id="ARBA00004245"/>
    </source>
</evidence>
<dbReference type="GO" id="GO:0005634">
    <property type="term" value="C:nucleus"/>
    <property type="evidence" value="ECO:0007669"/>
    <property type="project" value="UniProtKB-SubCell"/>
</dbReference>
<dbReference type="GeneTree" id="ENSGT00950000183183"/>
<comment type="subcellular location">
    <subcellularLocation>
        <location evidence="2">Cytoplasm</location>
        <location evidence="2">Cytoskeleton</location>
    </subcellularLocation>
    <subcellularLocation>
        <location evidence="1">Nucleus</location>
    </subcellularLocation>
</comment>
<reference evidence="12" key="2">
    <citation type="submission" date="2025-08" db="UniProtKB">
        <authorList>
            <consortium name="Ensembl"/>
        </authorList>
    </citation>
    <scope>IDENTIFICATION</scope>
</reference>
<dbReference type="AlphaFoldDB" id="A0AAZ3R022"/>
<dbReference type="InterPro" id="IPR015943">
    <property type="entry name" value="WD40/YVTN_repeat-like_dom_sf"/>
</dbReference>
<evidence type="ECO:0000256" key="3">
    <source>
        <dbReference type="ARBA" id="ARBA00006260"/>
    </source>
</evidence>
<sequence>MAYHSFLLEPISCHSWNKDRTQIALCPNNHDVHIYKKDGTKWTKIHELKEHNGQVTGIDWAPDSNSMPPSHLSRYRLGEVWKPTLVILRINRAARCVSWSPKENKFAVGSGSRLISICYFEQENDWWVCKHIKKPIRSTVLSLDWHPNNVLLAAGSCDFKCRVFSAYIKEVEEKPGPTVWGSKMPFGEGAGGGWVHGVCFSHSGNRLAWTSHDSTVAIAEGGKTSTISSLSSETLPLLCVSFITENSLVAAGHDCYPVLFVYDGTKGSVTFGGKLDVPKQTSQRGISARERFQNLDRRATSSETTEQGLESLHKNSISQISVLEGGKSKCSTFCTTGMDGGMVTWDVKSLESALKDLKIV</sequence>
<keyword evidence="13" id="KW-1185">Reference proteome</keyword>
<evidence type="ECO:0000256" key="5">
    <source>
        <dbReference type="ARBA" id="ARBA00022574"/>
    </source>
</evidence>
<evidence type="ECO:0000256" key="7">
    <source>
        <dbReference type="ARBA" id="ARBA00023203"/>
    </source>
</evidence>
<keyword evidence="6" id="KW-0677">Repeat</keyword>
<keyword evidence="9" id="KW-0539">Nucleus</keyword>
<keyword evidence="4 11" id="KW-0963">Cytoplasm</keyword>
<accession>A0AAZ3R022</accession>
<evidence type="ECO:0000256" key="1">
    <source>
        <dbReference type="ARBA" id="ARBA00004123"/>
    </source>
</evidence>
<dbReference type="Pfam" id="PF00400">
    <property type="entry name" value="WD40"/>
    <property type="match status" value="2"/>
</dbReference>
<dbReference type="Ensembl" id="ENSOTST00005132271.1">
    <property type="protein sequence ID" value="ENSOTSP00005133750.1"/>
    <property type="gene ID" value="ENSOTSG00005051033.1"/>
</dbReference>
<evidence type="ECO:0000256" key="4">
    <source>
        <dbReference type="ARBA" id="ARBA00022490"/>
    </source>
</evidence>
<keyword evidence="5" id="KW-0853">WD repeat</keyword>
<dbReference type="PANTHER" id="PTHR10709">
    <property type="entry name" value="ACTIN-RELATED PROTEIN 2/3 COMPLEX SUBUNIT 1"/>
    <property type="match status" value="1"/>
</dbReference>
<dbReference type="InterPro" id="IPR017383">
    <property type="entry name" value="ARPC1"/>
</dbReference>
<dbReference type="PIRSF" id="PIRSF038093">
    <property type="entry name" value="ARP2/3_su1"/>
    <property type="match status" value="1"/>
</dbReference>
<dbReference type="FunFam" id="2.130.10.10:FF:000030">
    <property type="entry name" value="Actin-related protein 2/3 complex subunit"/>
    <property type="match status" value="1"/>
</dbReference>
<reference evidence="12" key="3">
    <citation type="submission" date="2025-09" db="UniProtKB">
        <authorList>
            <consortium name="Ensembl"/>
        </authorList>
    </citation>
    <scope>IDENTIFICATION</scope>
</reference>
<comment type="similarity">
    <text evidence="3 11">Belongs to the WD repeat ARPC1 family.</text>
</comment>
<dbReference type="SUPFAM" id="SSF50978">
    <property type="entry name" value="WD40 repeat-like"/>
    <property type="match status" value="1"/>
</dbReference>
<evidence type="ECO:0000256" key="11">
    <source>
        <dbReference type="PIRNR" id="PIRNR038093"/>
    </source>
</evidence>
<dbReference type="InterPro" id="IPR036322">
    <property type="entry name" value="WD40_repeat_dom_sf"/>
</dbReference>
<comment type="function">
    <text evidence="10">Component of the Arp2/3 complex, a multiprotein complex that mediates actin polymerization upon stimulation by nucleation-promoting factor (NPF). The Arp2/3 complex mediates the formation of branched actin networks in the cytoplasm, providing the force for cell motility. In addition to its role in the cytoplasmic cytoskeleton, the Arp2/3 complex also promotes actin polymerization in the nucleus, thereby regulating gene transcription and repair of damaged DNA. The Arp2/3 complex promotes homologous recombination (HR) repair in response to DNA damage by promoting nuclear actin polymerization, leading to drive motility of double-strand breaks (DSBs).</text>
</comment>
<dbReference type="InterPro" id="IPR001680">
    <property type="entry name" value="WD40_rpt"/>
</dbReference>
<organism evidence="12 13">
    <name type="scientific">Oncorhynchus tshawytscha</name>
    <name type="common">Chinook salmon</name>
    <name type="synonym">Salmo tshawytscha</name>
    <dbReference type="NCBI Taxonomy" id="74940"/>
    <lineage>
        <taxon>Eukaryota</taxon>
        <taxon>Metazoa</taxon>
        <taxon>Chordata</taxon>
        <taxon>Craniata</taxon>
        <taxon>Vertebrata</taxon>
        <taxon>Euteleostomi</taxon>
        <taxon>Actinopterygii</taxon>
        <taxon>Neopterygii</taxon>
        <taxon>Teleostei</taxon>
        <taxon>Protacanthopterygii</taxon>
        <taxon>Salmoniformes</taxon>
        <taxon>Salmonidae</taxon>
        <taxon>Salmoninae</taxon>
        <taxon>Oncorhynchus</taxon>
    </lineage>
</organism>
<evidence type="ECO:0000256" key="6">
    <source>
        <dbReference type="ARBA" id="ARBA00022737"/>
    </source>
</evidence>
<name>A0AAZ3R022_ONCTS</name>
<evidence type="ECO:0000313" key="13">
    <source>
        <dbReference type="Proteomes" id="UP000694402"/>
    </source>
</evidence>
<dbReference type="GO" id="GO:0034314">
    <property type="term" value="P:Arp2/3 complex-mediated actin nucleation"/>
    <property type="evidence" value="ECO:0007669"/>
    <property type="project" value="UniProtKB-UniRule"/>
</dbReference>
<protein>
    <recommendedName>
        <fullName evidence="11">Actin-related protein 2/3 complex subunit</fullName>
    </recommendedName>
</protein>
<evidence type="ECO:0000256" key="8">
    <source>
        <dbReference type="ARBA" id="ARBA00023212"/>
    </source>
</evidence>
<gene>
    <name evidence="12" type="primary">ARPC1B</name>
</gene>
<proteinExistence type="inferred from homology"/>
<comment type="function">
    <text evidence="11">Functions as component of the Arp2/3 complex which is involved in regulation of actin polymerization and together with an activating nucleation-promoting factor (NPF) mediates the formation of branched actin networks.</text>
</comment>
<dbReference type="Proteomes" id="UP000694402">
    <property type="component" value="Unassembled WGS sequence"/>
</dbReference>
<keyword evidence="8 11" id="KW-0206">Cytoskeleton</keyword>
<dbReference type="GO" id="GO:0005885">
    <property type="term" value="C:Arp2/3 protein complex"/>
    <property type="evidence" value="ECO:0007669"/>
    <property type="project" value="UniProtKB-UniRule"/>
</dbReference>
<dbReference type="Gene3D" id="2.130.10.10">
    <property type="entry name" value="YVTN repeat-like/Quinoprotein amine dehydrogenase"/>
    <property type="match status" value="1"/>
</dbReference>
<reference evidence="13" key="1">
    <citation type="journal article" date="2018" name="PLoS ONE">
        <title>Chinook salmon (Oncorhynchus tshawytscha) genome and transcriptome.</title>
        <authorList>
            <person name="Christensen K.A."/>
            <person name="Leong J.S."/>
            <person name="Sakhrani D."/>
            <person name="Biagi C.A."/>
            <person name="Minkley D.R."/>
            <person name="Withler R.E."/>
            <person name="Rondeau E.B."/>
            <person name="Koop B.F."/>
            <person name="Devlin R.H."/>
        </authorList>
    </citation>
    <scope>NUCLEOTIDE SEQUENCE [LARGE SCALE GENOMIC DNA]</scope>
</reference>
<dbReference type="GO" id="GO:0051015">
    <property type="term" value="F:actin filament binding"/>
    <property type="evidence" value="ECO:0007669"/>
    <property type="project" value="TreeGrafter"/>
</dbReference>
<evidence type="ECO:0000313" key="12">
    <source>
        <dbReference type="Ensembl" id="ENSOTSP00005133750.1"/>
    </source>
</evidence>
<dbReference type="SMART" id="SM00320">
    <property type="entry name" value="WD40"/>
    <property type="match status" value="5"/>
</dbReference>
<keyword evidence="7 11" id="KW-0009">Actin-binding</keyword>